<dbReference type="Gene3D" id="2.70.40.10">
    <property type="match status" value="1"/>
</dbReference>
<keyword evidence="3" id="KW-0378">Hydrolase</keyword>
<dbReference type="EMBL" id="MN740673">
    <property type="protein sequence ID" value="QHU07113.1"/>
    <property type="molecule type" value="Genomic_DNA"/>
</dbReference>
<dbReference type="InterPro" id="IPR036157">
    <property type="entry name" value="dUTPase-like_sf"/>
</dbReference>
<dbReference type="InterPro" id="IPR029054">
    <property type="entry name" value="dUTPase-like"/>
</dbReference>
<dbReference type="CDD" id="cd07557">
    <property type="entry name" value="trimeric_dUTPase"/>
    <property type="match status" value="1"/>
</dbReference>
<dbReference type="PANTHER" id="PTHR11241">
    <property type="entry name" value="DEOXYURIDINE 5'-TRIPHOSPHATE NUCLEOTIDOHYDROLASE"/>
    <property type="match status" value="1"/>
</dbReference>
<dbReference type="EC" id="3.6.1.23" evidence="2"/>
<comment type="similarity">
    <text evidence="1">Belongs to the dUTPase family.</text>
</comment>
<dbReference type="InterPro" id="IPR008181">
    <property type="entry name" value="dUTPase"/>
</dbReference>
<dbReference type="InterPro" id="IPR033704">
    <property type="entry name" value="dUTPase_trimeric"/>
</dbReference>
<name>A0A6C0JP12_9ZZZZ</name>
<dbReference type="PANTHER" id="PTHR11241:SF0">
    <property type="entry name" value="DEOXYURIDINE 5'-TRIPHOSPHATE NUCLEOTIDOHYDROLASE"/>
    <property type="match status" value="1"/>
</dbReference>
<dbReference type="Pfam" id="PF00692">
    <property type="entry name" value="dUTPase"/>
    <property type="match status" value="1"/>
</dbReference>
<dbReference type="AlphaFoldDB" id="A0A6C0JP12"/>
<reference evidence="6" key="1">
    <citation type="journal article" date="2020" name="Nature">
        <title>Giant virus diversity and host interactions through global metagenomics.</title>
        <authorList>
            <person name="Schulz F."/>
            <person name="Roux S."/>
            <person name="Paez-Espino D."/>
            <person name="Jungbluth S."/>
            <person name="Walsh D.A."/>
            <person name="Denef V.J."/>
            <person name="McMahon K.D."/>
            <person name="Konstantinidis K.T."/>
            <person name="Eloe-Fadrosh E.A."/>
            <person name="Kyrpides N.C."/>
            <person name="Woyke T."/>
        </authorList>
    </citation>
    <scope>NUCLEOTIDE SEQUENCE</scope>
    <source>
        <strain evidence="6">GVMAG-S-1038524-41</strain>
    </source>
</reference>
<proteinExistence type="inferred from homology"/>
<evidence type="ECO:0000313" key="6">
    <source>
        <dbReference type="EMBL" id="QHU07113.1"/>
    </source>
</evidence>
<sequence length="149" mass="16510">MEQKTNSKCIRFVVDDERAVVPAKAHPSDIGYDLTAIDVFKQISESITLFETGIRVSPPEGYYLEILPRSSMSKTGYMLANSVGTIDPDYTGTLKIALIKVAKELPDIKLPFTRCQLVLRKAEYAEMVQVESLDKTTRGEGGFGSSDKK</sequence>
<dbReference type="SUPFAM" id="SSF51283">
    <property type="entry name" value="dUTPase-like"/>
    <property type="match status" value="1"/>
</dbReference>
<dbReference type="GO" id="GO:0004170">
    <property type="term" value="F:dUTP diphosphatase activity"/>
    <property type="evidence" value="ECO:0007669"/>
    <property type="project" value="UniProtKB-EC"/>
</dbReference>
<protein>
    <recommendedName>
        <fullName evidence="2">dUTP diphosphatase</fullName>
        <ecNumber evidence="2">3.6.1.23</ecNumber>
    </recommendedName>
</protein>
<dbReference type="GO" id="GO:0006226">
    <property type="term" value="P:dUMP biosynthetic process"/>
    <property type="evidence" value="ECO:0007669"/>
    <property type="project" value="InterPro"/>
</dbReference>
<accession>A0A6C0JP12</accession>
<evidence type="ECO:0000256" key="4">
    <source>
        <dbReference type="ARBA" id="ARBA00023080"/>
    </source>
</evidence>
<dbReference type="GO" id="GO:0000287">
    <property type="term" value="F:magnesium ion binding"/>
    <property type="evidence" value="ECO:0007669"/>
    <property type="project" value="InterPro"/>
</dbReference>
<evidence type="ECO:0000256" key="1">
    <source>
        <dbReference type="ARBA" id="ARBA00006581"/>
    </source>
</evidence>
<evidence type="ECO:0000256" key="2">
    <source>
        <dbReference type="ARBA" id="ARBA00012379"/>
    </source>
</evidence>
<evidence type="ECO:0000256" key="3">
    <source>
        <dbReference type="ARBA" id="ARBA00022801"/>
    </source>
</evidence>
<dbReference type="NCBIfam" id="TIGR00576">
    <property type="entry name" value="dut"/>
    <property type="match status" value="1"/>
</dbReference>
<dbReference type="GO" id="GO:0046081">
    <property type="term" value="P:dUTP catabolic process"/>
    <property type="evidence" value="ECO:0007669"/>
    <property type="project" value="InterPro"/>
</dbReference>
<organism evidence="6">
    <name type="scientific">viral metagenome</name>
    <dbReference type="NCBI Taxonomy" id="1070528"/>
    <lineage>
        <taxon>unclassified sequences</taxon>
        <taxon>metagenomes</taxon>
        <taxon>organismal metagenomes</taxon>
    </lineage>
</organism>
<feature type="domain" description="dUTPase-like" evidence="5">
    <location>
        <begin position="19"/>
        <end position="146"/>
    </location>
</feature>
<keyword evidence="4" id="KW-0546">Nucleotide metabolism</keyword>
<evidence type="ECO:0000259" key="5">
    <source>
        <dbReference type="Pfam" id="PF00692"/>
    </source>
</evidence>